<keyword evidence="3" id="KW-1185">Reference proteome</keyword>
<dbReference type="KEGG" id="sde:Sde_1824"/>
<dbReference type="Pfam" id="PF11008">
    <property type="entry name" value="DUF2846"/>
    <property type="match status" value="1"/>
</dbReference>
<evidence type="ECO:0000313" key="3">
    <source>
        <dbReference type="Proteomes" id="UP000001947"/>
    </source>
</evidence>
<dbReference type="EMBL" id="CP000282">
    <property type="protein sequence ID" value="ABD81084.1"/>
    <property type="molecule type" value="Genomic_DNA"/>
</dbReference>
<dbReference type="InterPro" id="IPR022548">
    <property type="entry name" value="DUF2846"/>
</dbReference>
<dbReference type="HOGENOM" id="CLU_1546503_0_0_6"/>
<dbReference type="eggNOG" id="ENOG5033BMJ">
    <property type="taxonomic scope" value="Bacteria"/>
</dbReference>
<dbReference type="AlphaFoldDB" id="Q21JP5"/>
<protein>
    <recommendedName>
        <fullName evidence="1">DUF2846 domain-containing protein</fullName>
    </recommendedName>
</protein>
<reference evidence="2 3" key="1">
    <citation type="journal article" date="2008" name="PLoS Genet.">
        <title>Complete genome sequence of the complex carbohydrate-degrading marine bacterium, Saccharophagus degradans strain 2-40 T.</title>
        <authorList>
            <person name="Weiner R.M."/>
            <person name="Taylor L.E.II."/>
            <person name="Henrissat B."/>
            <person name="Hauser L."/>
            <person name="Land M."/>
            <person name="Coutinho P.M."/>
            <person name="Rancurel C."/>
            <person name="Saunders E.H."/>
            <person name="Longmire A.G."/>
            <person name="Zhang H."/>
            <person name="Bayer E.A."/>
            <person name="Gilbert H.J."/>
            <person name="Larimer F."/>
            <person name="Zhulin I.B."/>
            <person name="Ekborg N.A."/>
            <person name="Lamed R."/>
            <person name="Richardson P.M."/>
            <person name="Borovok I."/>
            <person name="Hutcheson S."/>
        </authorList>
    </citation>
    <scope>NUCLEOTIDE SEQUENCE [LARGE SCALE GENOMIC DNA]</scope>
    <source>
        <strain evidence="3">2-40 / ATCC 43961 / DSM 17024</strain>
    </source>
</reference>
<name>Q21JP5_SACD2</name>
<sequence length="173" mass="18706">MSSALWHLFGVSMFYRFVIVFIVLILLAGCSASGPVYKQHELQNSKNATLYIYRPSKAVNCCVAPLIYVDSEKLGPLKNGGYTVQELEPGAHVITVGDGSHGFDASTVELNFESGEEYYLKWVIGSLDNLGVVILTGMVGAGAAAPGERDYNLVVINSEDAKVEISKLKMSLP</sequence>
<proteinExistence type="predicted"/>
<organism evidence="2 3">
    <name type="scientific">Saccharophagus degradans (strain 2-40 / ATCC 43961 / DSM 17024)</name>
    <dbReference type="NCBI Taxonomy" id="203122"/>
    <lineage>
        <taxon>Bacteria</taxon>
        <taxon>Pseudomonadati</taxon>
        <taxon>Pseudomonadota</taxon>
        <taxon>Gammaproteobacteria</taxon>
        <taxon>Cellvibrionales</taxon>
        <taxon>Cellvibrionaceae</taxon>
        <taxon>Saccharophagus</taxon>
    </lineage>
</organism>
<gene>
    <name evidence="2" type="ordered locus">Sde_1824</name>
</gene>
<accession>Q21JP5</accession>
<evidence type="ECO:0000259" key="1">
    <source>
        <dbReference type="Pfam" id="PF11008"/>
    </source>
</evidence>
<dbReference type="Proteomes" id="UP000001947">
    <property type="component" value="Chromosome"/>
</dbReference>
<feature type="domain" description="DUF2846" evidence="1">
    <location>
        <begin position="46"/>
        <end position="124"/>
    </location>
</feature>
<evidence type="ECO:0000313" key="2">
    <source>
        <dbReference type="EMBL" id="ABD81084.1"/>
    </source>
</evidence>